<accession>A0A4R6MST5</accession>
<evidence type="ECO:0000313" key="2">
    <source>
        <dbReference type="EMBL" id="TDP04956.1"/>
    </source>
</evidence>
<proteinExistence type="predicted"/>
<feature type="region of interest" description="Disordered" evidence="1">
    <location>
        <begin position="1"/>
        <end position="24"/>
    </location>
</feature>
<name>A0A4R6MST5_9BURK</name>
<dbReference type="Proteomes" id="UP000295357">
    <property type="component" value="Unassembled WGS sequence"/>
</dbReference>
<reference evidence="2 3" key="1">
    <citation type="submission" date="2019-03" db="EMBL/GenBank/DDBJ databases">
        <title>Genomic Encyclopedia of Type Strains, Phase IV (KMG-IV): sequencing the most valuable type-strain genomes for metagenomic binning, comparative biology and taxonomic classification.</title>
        <authorList>
            <person name="Goeker M."/>
        </authorList>
    </citation>
    <scope>NUCLEOTIDE SEQUENCE [LARGE SCALE GENOMIC DNA]</scope>
    <source>
        <strain evidence="2 3">DSM 25082</strain>
    </source>
</reference>
<keyword evidence="3" id="KW-1185">Reference proteome</keyword>
<sequence length="64" mass="7207">MPQFTSPRPQGLQLKLRKPRNPLVAPSLQRLAGRHGSARKGLRQQAKHALLKEIRQLPSIDHSP</sequence>
<dbReference type="AlphaFoldDB" id="A0A4R6MST5"/>
<protein>
    <submittedName>
        <fullName evidence="2">Uncharacterized protein</fullName>
    </submittedName>
</protein>
<evidence type="ECO:0000313" key="3">
    <source>
        <dbReference type="Proteomes" id="UP000295357"/>
    </source>
</evidence>
<evidence type="ECO:0000256" key="1">
    <source>
        <dbReference type="SAM" id="MobiDB-lite"/>
    </source>
</evidence>
<comment type="caution">
    <text evidence="2">The sequence shown here is derived from an EMBL/GenBank/DDBJ whole genome shotgun (WGS) entry which is preliminary data.</text>
</comment>
<organism evidence="2 3">
    <name type="scientific">Roseateles asaccharophilus</name>
    <dbReference type="NCBI Taxonomy" id="582607"/>
    <lineage>
        <taxon>Bacteria</taxon>
        <taxon>Pseudomonadati</taxon>
        <taxon>Pseudomonadota</taxon>
        <taxon>Betaproteobacteria</taxon>
        <taxon>Burkholderiales</taxon>
        <taxon>Sphaerotilaceae</taxon>
        <taxon>Roseateles</taxon>
    </lineage>
</organism>
<dbReference type="RefSeq" id="WP_133605459.1">
    <property type="nucleotide sequence ID" value="NZ_JAUFPJ010000012.1"/>
</dbReference>
<gene>
    <name evidence="2" type="ORF">DFR39_11369</name>
</gene>
<dbReference type="OrthoDB" id="8912189at2"/>
<dbReference type="EMBL" id="SNXE01000013">
    <property type="protein sequence ID" value="TDP04956.1"/>
    <property type="molecule type" value="Genomic_DNA"/>
</dbReference>